<name>A0A250XQR4_9CHLO</name>
<dbReference type="AlphaFoldDB" id="A0A250XQR4"/>
<evidence type="ECO:0000313" key="1">
    <source>
        <dbReference type="EMBL" id="GAX85140.1"/>
    </source>
</evidence>
<accession>A0A250XQR4</accession>
<organism evidence="1 2">
    <name type="scientific">Chlamydomonas eustigma</name>
    <dbReference type="NCBI Taxonomy" id="1157962"/>
    <lineage>
        <taxon>Eukaryota</taxon>
        <taxon>Viridiplantae</taxon>
        <taxon>Chlorophyta</taxon>
        <taxon>core chlorophytes</taxon>
        <taxon>Chlorophyceae</taxon>
        <taxon>CS clade</taxon>
        <taxon>Chlamydomonadales</taxon>
        <taxon>Chlamydomonadaceae</taxon>
        <taxon>Chlamydomonas</taxon>
    </lineage>
</organism>
<protein>
    <recommendedName>
        <fullName evidence="3">Glycosyltransferase 2-like domain-containing protein</fullName>
    </recommendedName>
</protein>
<dbReference type="EMBL" id="BEGY01000152">
    <property type="protein sequence ID" value="GAX85140.1"/>
    <property type="molecule type" value="Genomic_DNA"/>
</dbReference>
<dbReference type="Proteomes" id="UP000232323">
    <property type="component" value="Unassembled WGS sequence"/>
</dbReference>
<evidence type="ECO:0008006" key="3">
    <source>
        <dbReference type="Google" id="ProtNLM"/>
    </source>
</evidence>
<comment type="caution">
    <text evidence="1">The sequence shown here is derived from an EMBL/GenBank/DDBJ whole genome shotgun (WGS) entry which is preliminary data.</text>
</comment>
<gene>
    <name evidence="1" type="ORF">CEUSTIGMA_g12559.t1</name>
</gene>
<keyword evidence="2" id="KW-1185">Reference proteome</keyword>
<dbReference type="Pfam" id="PF11735">
    <property type="entry name" value="CAP59_mtransfer"/>
    <property type="match status" value="1"/>
</dbReference>
<dbReference type="Gene3D" id="3.90.550.10">
    <property type="entry name" value="Spore Coat Polysaccharide Biosynthesis Protein SpsA, Chain A"/>
    <property type="match status" value="1"/>
</dbReference>
<proteinExistence type="predicted"/>
<sequence>MTTQIIVVALLRNNEEYLRFLENNSSDNTRTLLNDFADKNPRAQNLYLDLEDYKNTGTNFERTDRLAFLRNKAMQFALKAVVQKDAWMLLIDSDIYFELDVLGKLLAKRPRELNIGLLSAFSLEGVRTDNQIRTAGHYYDTFAFVGLDGRNHRPRCVFSDCRLCGIGKLDRSNDIIDVRSCYNGFALLDADLMVTYFDRVKWDTIDIEGIRSLCEHVLFCDRLRTATGARVCVATDVDRVFWGLEIIVPQKQKLL</sequence>
<reference evidence="1 2" key="1">
    <citation type="submission" date="2017-08" db="EMBL/GenBank/DDBJ databases">
        <title>Acidophilic green algal genome provides insights into adaptation to an acidic environment.</title>
        <authorList>
            <person name="Hirooka S."/>
            <person name="Hirose Y."/>
            <person name="Kanesaki Y."/>
            <person name="Higuchi S."/>
            <person name="Fujiwara T."/>
            <person name="Onuma R."/>
            <person name="Era A."/>
            <person name="Ohbayashi R."/>
            <person name="Uzuka A."/>
            <person name="Nozaki H."/>
            <person name="Yoshikawa H."/>
            <person name="Miyagishima S.Y."/>
        </authorList>
    </citation>
    <scope>NUCLEOTIDE SEQUENCE [LARGE SCALE GENOMIC DNA]</scope>
    <source>
        <strain evidence="1 2">NIES-2499</strain>
    </source>
</reference>
<dbReference type="InterPro" id="IPR021047">
    <property type="entry name" value="Mannosyltransferase_CMT1"/>
</dbReference>
<dbReference type="SUPFAM" id="SSF53448">
    <property type="entry name" value="Nucleotide-diphospho-sugar transferases"/>
    <property type="match status" value="1"/>
</dbReference>
<evidence type="ECO:0000313" key="2">
    <source>
        <dbReference type="Proteomes" id="UP000232323"/>
    </source>
</evidence>
<dbReference type="InterPro" id="IPR029044">
    <property type="entry name" value="Nucleotide-diphossugar_trans"/>
</dbReference>